<proteinExistence type="predicted"/>
<dbReference type="AlphaFoldDB" id="A0A225WNW7"/>
<evidence type="ECO:0000313" key="3">
    <source>
        <dbReference type="Proteomes" id="UP000198211"/>
    </source>
</evidence>
<evidence type="ECO:0000256" key="1">
    <source>
        <dbReference type="SAM" id="MobiDB-lite"/>
    </source>
</evidence>
<accession>A0A225WNW7</accession>
<dbReference type="OrthoDB" id="128724at2759"/>
<feature type="region of interest" description="Disordered" evidence="1">
    <location>
        <begin position="690"/>
        <end position="737"/>
    </location>
</feature>
<comment type="caution">
    <text evidence="2">The sequence shown here is derived from an EMBL/GenBank/DDBJ whole genome shotgun (WGS) entry which is preliminary data.</text>
</comment>
<dbReference type="Proteomes" id="UP000198211">
    <property type="component" value="Unassembled WGS sequence"/>
</dbReference>
<organism evidence="2 3">
    <name type="scientific">Phytophthora megakarya</name>
    <dbReference type="NCBI Taxonomy" id="4795"/>
    <lineage>
        <taxon>Eukaryota</taxon>
        <taxon>Sar</taxon>
        <taxon>Stramenopiles</taxon>
        <taxon>Oomycota</taxon>
        <taxon>Peronosporomycetes</taxon>
        <taxon>Peronosporales</taxon>
        <taxon>Peronosporaceae</taxon>
        <taxon>Phytophthora</taxon>
    </lineage>
</organism>
<reference evidence="3" key="1">
    <citation type="submission" date="2017-03" db="EMBL/GenBank/DDBJ databases">
        <title>Phytopthora megakarya and P. palmivora, two closely related causual agents of cacao black pod achieved similar genome size and gene model numbers by different mechanisms.</title>
        <authorList>
            <person name="Ali S."/>
            <person name="Shao J."/>
            <person name="Larry D.J."/>
            <person name="Kronmiller B."/>
            <person name="Shen D."/>
            <person name="Strem M.D."/>
            <person name="Melnick R.L."/>
            <person name="Guiltinan M.J."/>
            <person name="Tyler B.M."/>
            <person name="Meinhardt L.W."/>
            <person name="Bailey B.A."/>
        </authorList>
    </citation>
    <scope>NUCLEOTIDE SEQUENCE [LARGE SCALE GENOMIC DNA]</scope>
    <source>
        <strain evidence="3">zdho120</strain>
    </source>
</reference>
<dbReference type="EMBL" id="NBNE01000451">
    <property type="protein sequence ID" value="OWZ19363.1"/>
    <property type="molecule type" value="Genomic_DNA"/>
</dbReference>
<evidence type="ECO:0008006" key="4">
    <source>
        <dbReference type="Google" id="ProtNLM"/>
    </source>
</evidence>
<keyword evidence="3" id="KW-1185">Reference proteome</keyword>
<sequence length="954" mass="106197">MKAPEYEEDGDQDGSRWSLEGLKYLYHRKELRDFVRQGPVMKILKLKRIAEPKDTVTAPAIVTNKLDAVTALIKLLKEAGMIPGSFETDDLFVLDLTVIQATSRDLFGKLKILVGEVPQIADPVSSPQIDVVDNLRPKADPAPHRNPGACRWDLQKYDPDDIDFPGPDQAAVATAASGSTGSTMIQRVRISAISDLKKFSGKDPVEDRARAWISKVKSALMRDQASDEGKCLTFADLLAGSAKNWYHQLSRSTRNKFDESSLTYLYRLNVAGLRVRLKLKYGSTKDRHEHVDHFIETLEDQDLADRLTLLRLSDADDLEEVLRARDRAKSRQKKAAFGYGKHRQKVFNAAWSALAKQVRAIRIQAVDSGSDSSDGSDGSDSEMDSHRRIYLAANQEVTPKEESETIMPDPGHQDPVSMNHIHQEHRSKIQSDDSDLGFKTADKETTTEITKPSRIAEYRRSASTLDLLPGESRGYWKYHAPGKWFRQAKIVGKIHNEKAILLLVSGVEVSIVDTAKDADHAGSLVYFFDIWVGDLSGQEAILGMDFMVPTGIRLDLAHGSISLPDEVRIQLSGRRQLYSDKARIVNLGQYLRIQSGESVELPLRLRISDHEKFWVTRGDHWVPTIVHGPGKIRYMRITDVGDKVLILHHDLRIGIWLAGNHFPRLPGFISARPDPDAEDPPRPAVEHAEYETPHEILQRPRPTAIKCLKGGSSGDQEEVSDHPPSDIPPSDNRPLDCRPLDVASVASDGSDLSSIADDDSMSHVVTVVKALDDQDPSVSGITTVRLALVEDPAVETVLADEAPSGVTEGRHVYVAEKDEDPAAVPEDQPDTSDLDLTWDSDQDYDKFVYYHEDSDLYAEDVDGQLAVLPEVPATTENVRIEDIQLCGSDNQTPEEIDRLHQQIWKFRHLLIGKGNALPPAARGVVCDIDVGGARPIALTCRRLRIQFREKLADS</sequence>
<name>A0A225WNW7_9STRA</name>
<gene>
    <name evidence="2" type="ORF">PHMEG_0006402</name>
</gene>
<evidence type="ECO:0000313" key="2">
    <source>
        <dbReference type="EMBL" id="OWZ19363.1"/>
    </source>
</evidence>
<protein>
    <recommendedName>
        <fullName evidence="4">Eukaryotic/viral aspartic protease</fullName>
    </recommendedName>
</protein>